<evidence type="ECO:0000313" key="2">
    <source>
        <dbReference type="Proteomes" id="UP000009326"/>
    </source>
</evidence>
<gene>
    <name evidence="1" type="ORF">BN52_09335</name>
</gene>
<protein>
    <submittedName>
        <fullName evidence="1">Uncharacterized protein</fullName>
    </submittedName>
</protein>
<proteinExistence type="predicted"/>
<name>I7LDT5_9LACO</name>
<evidence type="ECO:0000313" key="1">
    <source>
        <dbReference type="EMBL" id="CCI87601.1"/>
    </source>
</evidence>
<sequence>MSWGYWALDAVEKTGSFTGYSSFSSKYVGT</sequence>
<dbReference type="AlphaFoldDB" id="I7LDT5"/>
<comment type="caution">
    <text evidence="1">The sequence shown here is derived from an EMBL/GenBank/DDBJ whole genome shotgun (WGS) entry which is preliminary data.</text>
</comment>
<dbReference type="Proteomes" id="UP000009326">
    <property type="component" value="Unassembled WGS sequence"/>
</dbReference>
<organism evidence="1 2">
    <name type="scientific">Lactobacillus gigeriorum DSM 23908 = CRBIP 24.85</name>
    <dbReference type="NCBI Taxonomy" id="1423751"/>
    <lineage>
        <taxon>Bacteria</taxon>
        <taxon>Bacillati</taxon>
        <taxon>Bacillota</taxon>
        <taxon>Bacilli</taxon>
        <taxon>Lactobacillales</taxon>
        <taxon>Lactobacillaceae</taxon>
        <taxon>Lactobacillus</taxon>
    </lineage>
</organism>
<accession>I7LDT5</accession>
<dbReference type="EMBL" id="CAKC01000084">
    <property type="protein sequence ID" value="CCI87601.1"/>
    <property type="molecule type" value="Genomic_DNA"/>
</dbReference>
<reference evidence="1 2" key="1">
    <citation type="submission" date="2012-06" db="EMBL/GenBank/DDBJ databases">
        <title>Draft genome sequence of Lactobacillus gigeriorum CRBIP 24.85T, isolated from chicken crop.</title>
        <authorList>
            <person name="Cousin S."/>
            <person name="Ma L."/>
            <person name="Creno S."/>
            <person name="Clermont D."/>
            <person name="Loux V."/>
            <person name="Bizet C."/>
            <person name="Bouchier C."/>
        </authorList>
    </citation>
    <scope>NUCLEOTIDE SEQUENCE [LARGE SCALE GENOMIC DNA]</scope>
    <source>
        <strain evidence="2">CRBIP 24.85T</strain>
    </source>
</reference>